<keyword evidence="3" id="KW-0233">DNA recombination</keyword>
<dbReference type="Gene3D" id="1.10.150.130">
    <property type="match status" value="1"/>
</dbReference>
<proteinExistence type="predicted"/>
<dbReference type="AlphaFoldDB" id="A0A515D6B4"/>
<dbReference type="InterPro" id="IPR011010">
    <property type="entry name" value="DNA_brk_join_enz"/>
</dbReference>
<name>A0A515D6B4_9BURK</name>
<keyword evidence="2" id="KW-0238">DNA-binding</keyword>
<organism evidence="5 6">
    <name type="scientific">Rhodoferax sediminis</name>
    <dbReference type="NCBI Taxonomy" id="2509614"/>
    <lineage>
        <taxon>Bacteria</taxon>
        <taxon>Pseudomonadati</taxon>
        <taxon>Pseudomonadota</taxon>
        <taxon>Betaproteobacteria</taxon>
        <taxon>Burkholderiales</taxon>
        <taxon>Comamonadaceae</taxon>
        <taxon>Rhodoferax</taxon>
    </lineage>
</organism>
<dbReference type="PANTHER" id="PTHR30349:SF94">
    <property type="entry name" value="INTEGRASE_RECOMBINASE HI_1414-RELATED"/>
    <property type="match status" value="1"/>
</dbReference>
<dbReference type="GO" id="GO:0015074">
    <property type="term" value="P:DNA integration"/>
    <property type="evidence" value="ECO:0007669"/>
    <property type="project" value="UniProtKB-KW"/>
</dbReference>
<dbReference type="GO" id="GO:0003677">
    <property type="term" value="F:DNA binding"/>
    <property type="evidence" value="ECO:0007669"/>
    <property type="project" value="UniProtKB-KW"/>
</dbReference>
<dbReference type="GO" id="GO:0006310">
    <property type="term" value="P:DNA recombination"/>
    <property type="evidence" value="ECO:0007669"/>
    <property type="project" value="UniProtKB-KW"/>
</dbReference>
<accession>A0A515D6B4</accession>
<dbReference type="PANTHER" id="PTHR30349">
    <property type="entry name" value="PHAGE INTEGRASE-RELATED"/>
    <property type="match status" value="1"/>
</dbReference>
<dbReference type="RefSeq" id="WP_142817063.1">
    <property type="nucleotide sequence ID" value="NZ_CP035503.1"/>
</dbReference>
<feature type="domain" description="Tyr recombinase" evidence="4">
    <location>
        <begin position="159"/>
        <end position="327"/>
    </location>
</feature>
<dbReference type="InterPro" id="IPR002104">
    <property type="entry name" value="Integrase_catalytic"/>
</dbReference>
<keyword evidence="1" id="KW-0229">DNA integration</keyword>
<dbReference type="PROSITE" id="PS51898">
    <property type="entry name" value="TYR_RECOMBINASE"/>
    <property type="match status" value="1"/>
</dbReference>
<dbReference type="InterPro" id="IPR050090">
    <property type="entry name" value="Tyrosine_recombinase_XerCD"/>
</dbReference>
<dbReference type="SUPFAM" id="SSF56349">
    <property type="entry name" value="DNA breaking-rejoining enzymes"/>
    <property type="match status" value="1"/>
</dbReference>
<evidence type="ECO:0000313" key="6">
    <source>
        <dbReference type="Proteomes" id="UP000316798"/>
    </source>
</evidence>
<keyword evidence="6" id="KW-1185">Reference proteome</keyword>
<reference evidence="5 6" key="1">
    <citation type="submission" date="2019-01" db="EMBL/GenBank/DDBJ databases">
        <title>Genomic insights into a novel species Rhodoferax sp.</title>
        <authorList>
            <person name="Jin L."/>
        </authorList>
    </citation>
    <scope>NUCLEOTIDE SEQUENCE [LARGE SCALE GENOMIC DNA]</scope>
    <source>
        <strain evidence="5 6">CHu59-6-5</strain>
    </source>
</reference>
<evidence type="ECO:0000256" key="3">
    <source>
        <dbReference type="ARBA" id="ARBA00023172"/>
    </source>
</evidence>
<evidence type="ECO:0000313" key="5">
    <source>
        <dbReference type="EMBL" id="QDL35963.1"/>
    </source>
</evidence>
<gene>
    <name evidence="5" type="ORF">EUB48_00635</name>
</gene>
<dbReference type="KEGG" id="rhf:EUB48_00635"/>
<dbReference type="InterPro" id="IPR028259">
    <property type="entry name" value="AP2-like_int_N"/>
</dbReference>
<dbReference type="InterPro" id="IPR013762">
    <property type="entry name" value="Integrase-like_cat_sf"/>
</dbReference>
<evidence type="ECO:0000259" key="4">
    <source>
        <dbReference type="PROSITE" id="PS51898"/>
    </source>
</evidence>
<protein>
    <submittedName>
        <fullName evidence="5">Site-specific integrase</fullName>
    </submittedName>
</protein>
<evidence type="ECO:0000256" key="2">
    <source>
        <dbReference type="ARBA" id="ARBA00023125"/>
    </source>
</evidence>
<evidence type="ECO:0000256" key="1">
    <source>
        <dbReference type="ARBA" id="ARBA00022908"/>
    </source>
</evidence>
<dbReference type="Proteomes" id="UP000316798">
    <property type="component" value="Chromosome"/>
</dbReference>
<dbReference type="Gene3D" id="1.10.443.10">
    <property type="entry name" value="Intergrase catalytic core"/>
    <property type="match status" value="1"/>
</dbReference>
<dbReference type="EMBL" id="CP035503">
    <property type="protein sequence ID" value="QDL35963.1"/>
    <property type="molecule type" value="Genomic_DNA"/>
</dbReference>
<sequence length="327" mass="36908">MASIRQRAGMWQARVTRKGFPAETRSFETRSEAQKWAREIESNMDHGDHRRRLEADHLLLSDILQRYMEEVSPTRKGGSEEAIRIRALQRTKMAAHSMVKLTPALIASFRDARLKNVGNGAVIRDLSILSSAINHARREWGVSVENPCLLVRKPTIPPGRARLLKPDEEVRLMRELQPIGRRSRWMAPLVRLALETAMRRGEMLGLKWEHVDLTAQTVFLPDTKNGTPRTVPLSTTAVAVLAELPRSEDGRVFQISAMTMEAAFRRACARSGIANLHFHDLRHTATSKMAEKLPNVIELAAVTGHRTIQMLKRYYHPNAAALAKKLG</sequence>
<dbReference type="Pfam" id="PF00589">
    <property type="entry name" value="Phage_integrase"/>
    <property type="match status" value="1"/>
</dbReference>
<dbReference type="InterPro" id="IPR010998">
    <property type="entry name" value="Integrase_recombinase_N"/>
</dbReference>
<dbReference type="CDD" id="cd00796">
    <property type="entry name" value="INT_Rci_Hp1_C"/>
    <property type="match status" value="1"/>
</dbReference>
<dbReference type="Pfam" id="PF14657">
    <property type="entry name" value="Arm-DNA-bind_4"/>
    <property type="match status" value="1"/>
</dbReference>
<dbReference type="OrthoDB" id="662444at2"/>